<dbReference type="Gene3D" id="3.40.710.10">
    <property type="entry name" value="DD-peptidase/beta-lactamase superfamily"/>
    <property type="match status" value="1"/>
</dbReference>
<dbReference type="InterPro" id="IPR012338">
    <property type="entry name" value="Beta-lactam/transpept-like"/>
</dbReference>
<dbReference type="InterPro" id="IPR001466">
    <property type="entry name" value="Beta-lactam-related"/>
</dbReference>
<dbReference type="PANTHER" id="PTHR43283">
    <property type="entry name" value="BETA-LACTAMASE-RELATED"/>
    <property type="match status" value="1"/>
</dbReference>
<reference evidence="3" key="1">
    <citation type="journal article" date="2019" name="Int. J. Syst. Evol. Microbiol.">
        <title>The Global Catalogue of Microorganisms (GCM) 10K type strain sequencing project: providing services to taxonomists for standard genome sequencing and annotation.</title>
        <authorList>
            <consortium name="The Broad Institute Genomics Platform"/>
            <consortium name="The Broad Institute Genome Sequencing Center for Infectious Disease"/>
            <person name="Wu L."/>
            <person name="Ma J."/>
        </authorList>
    </citation>
    <scope>NUCLEOTIDE SEQUENCE [LARGE SCALE GENOMIC DNA]</scope>
    <source>
        <strain evidence="3">CGMCC 1.3240</strain>
    </source>
</reference>
<accession>A0ABW0VUK3</accession>
<dbReference type="EC" id="3.-.-.-" evidence="2"/>
<gene>
    <name evidence="2" type="ORF">ACFPYJ_07285</name>
</gene>
<sequence length="330" mass="37580">MQHTMDERNLLSCGYEPDEADGLGLNQLLPKLLAWKIKDVIVVHHGTIRWKWHVKQTDRVGAIYSSTKSFLSALIGMAVEQGYISSLDQPIADYFEEIRKDSDERKRSIRIKDLMSMTAGLEWPEFDKPYWQMKRTKDWIDFIVKQPMAHVPGEVFTYNSGASHLLSAILTRTTELSASEYAELHLFKRLGFRKSRWNSSGGVSEGGAGLHLTALDMAKFGQLYLQKGSWNGEQLIPSSWIDSSTCVHHKGFQHYEPPIFGEYGYHWWISSKEHNGVVSCYFAKGYGGQYIFVIPERDAVVVVRREAVDKSSAMASKQLLFEHIIPAISE</sequence>
<evidence type="ECO:0000313" key="2">
    <source>
        <dbReference type="EMBL" id="MFC5648933.1"/>
    </source>
</evidence>
<keyword evidence="3" id="KW-1185">Reference proteome</keyword>
<name>A0ABW0VUK3_9BACL</name>
<keyword evidence="2" id="KW-0378">Hydrolase</keyword>
<feature type="domain" description="Beta-lactamase-related" evidence="1">
    <location>
        <begin position="40"/>
        <end position="303"/>
    </location>
</feature>
<organism evidence="2 3">
    <name type="scientific">Paenibacillus solisilvae</name>
    <dbReference type="NCBI Taxonomy" id="2486751"/>
    <lineage>
        <taxon>Bacteria</taxon>
        <taxon>Bacillati</taxon>
        <taxon>Bacillota</taxon>
        <taxon>Bacilli</taxon>
        <taxon>Bacillales</taxon>
        <taxon>Paenibacillaceae</taxon>
        <taxon>Paenibacillus</taxon>
    </lineage>
</organism>
<dbReference type="Proteomes" id="UP001596047">
    <property type="component" value="Unassembled WGS sequence"/>
</dbReference>
<dbReference type="Pfam" id="PF00144">
    <property type="entry name" value="Beta-lactamase"/>
    <property type="match status" value="1"/>
</dbReference>
<comment type="caution">
    <text evidence="2">The sequence shown here is derived from an EMBL/GenBank/DDBJ whole genome shotgun (WGS) entry which is preliminary data.</text>
</comment>
<protein>
    <submittedName>
        <fullName evidence="2">Serine hydrolase domain-containing protein</fullName>
        <ecNumber evidence="2">3.-.-.-</ecNumber>
    </submittedName>
</protein>
<proteinExistence type="predicted"/>
<dbReference type="GO" id="GO:0016787">
    <property type="term" value="F:hydrolase activity"/>
    <property type="evidence" value="ECO:0007669"/>
    <property type="project" value="UniProtKB-KW"/>
</dbReference>
<dbReference type="RefSeq" id="WP_379187424.1">
    <property type="nucleotide sequence ID" value="NZ_JBHSOW010000028.1"/>
</dbReference>
<dbReference type="SUPFAM" id="SSF56601">
    <property type="entry name" value="beta-lactamase/transpeptidase-like"/>
    <property type="match status" value="1"/>
</dbReference>
<dbReference type="InterPro" id="IPR050789">
    <property type="entry name" value="Diverse_Enzym_Activities"/>
</dbReference>
<dbReference type="PANTHER" id="PTHR43283:SF7">
    <property type="entry name" value="BETA-LACTAMASE-RELATED DOMAIN-CONTAINING PROTEIN"/>
    <property type="match status" value="1"/>
</dbReference>
<evidence type="ECO:0000313" key="3">
    <source>
        <dbReference type="Proteomes" id="UP001596047"/>
    </source>
</evidence>
<evidence type="ECO:0000259" key="1">
    <source>
        <dbReference type="Pfam" id="PF00144"/>
    </source>
</evidence>
<dbReference type="EMBL" id="JBHSOW010000028">
    <property type="protein sequence ID" value="MFC5648933.1"/>
    <property type="molecule type" value="Genomic_DNA"/>
</dbReference>